<comment type="caution">
    <text evidence="1">The sequence shown here is derived from an EMBL/GenBank/DDBJ whole genome shotgun (WGS) entry which is preliminary data.</text>
</comment>
<evidence type="ECO:0000313" key="1">
    <source>
        <dbReference type="EMBL" id="PIP92296.1"/>
    </source>
</evidence>
<name>A0A2H0ECZ7_9BACT</name>
<gene>
    <name evidence="1" type="ORF">COW77_00635</name>
</gene>
<evidence type="ECO:0008006" key="3">
    <source>
        <dbReference type="Google" id="ProtNLM"/>
    </source>
</evidence>
<protein>
    <recommendedName>
        <fullName evidence="3">Peptidase M16</fullName>
    </recommendedName>
</protein>
<sequence>GGQEIVTKKIITPQETIKKIQKVKSEEISGVASEIFQNQKLNLAIIGPFKEKERFEKILKM</sequence>
<dbReference type="EMBL" id="PCTX01000018">
    <property type="protein sequence ID" value="PIP92296.1"/>
    <property type="molecule type" value="Genomic_DNA"/>
</dbReference>
<dbReference type="Gene3D" id="3.30.830.10">
    <property type="entry name" value="Metalloenzyme, LuxS/M16 peptidase-like"/>
    <property type="match status" value="1"/>
</dbReference>
<dbReference type="GO" id="GO:0046872">
    <property type="term" value="F:metal ion binding"/>
    <property type="evidence" value="ECO:0007669"/>
    <property type="project" value="InterPro"/>
</dbReference>
<proteinExistence type="predicted"/>
<reference evidence="1 2" key="1">
    <citation type="submission" date="2017-09" db="EMBL/GenBank/DDBJ databases">
        <title>Depth-based differentiation of microbial function through sediment-hosted aquifers and enrichment of novel symbionts in the deep terrestrial subsurface.</title>
        <authorList>
            <person name="Probst A.J."/>
            <person name="Ladd B."/>
            <person name="Jarett J.K."/>
            <person name="Geller-Mcgrath D.E."/>
            <person name="Sieber C.M."/>
            <person name="Emerson J.B."/>
            <person name="Anantharaman K."/>
            <person name="Thomas B.C."/>
            <person name="Malmstrom R."/>
            <person name="Stieglmeier M."/>
            <person name="Klingl A."/>
            <person name="Woyke T."/>
            <person name="Ryan C.M."/>
            <person name="Banfield J.F."/>
        </authorList>
    </citation>
    <scope>NUCLEOTIDE SEQUENCE [LARGE SCALE GENOMIC DNA]</scope>
    <source>
        <strain evidence="1">CG18_big_fil_WC_8_21_14_2_50_39_7</strain>
    </source>
</reference>
<organism evidence="1 2">
    <name type="scientific">Candidatus Wolfebacteria bacterium CG18_big_fil_WC_8_21_14_2_50_39_7</name>
    <dbReference type="NCBI Taxonomy" id="1975071"/>
    <lineage>
        <taxon>Bacteria</taxon>
        <taxon>Candidatus Wolfeibacteriota</taxon>
    </lineage>
</organism>
<evidence type="ECO:0000313" key="2">
    <source>
        <dbReference type="Proteomes" id="UP000229241"/>
    </source>
</evidence>
<dbReference type="Proteomes" id="UP000229241">
    <property type="component" value="Unassembled WGS sequence"/>
</dbReference>
<accession>A0A2H0ECZ7</accession>
<dbReference type="SUPFAM" id="SSF63411">
    <property type="entry name" value="LuxS/MPP-like metallohydrolase"/>
    <property type="match status" value="1"/>
</dbReference>
<dbReference type="InterPro" id="IPR011249">
    <property type="entry name" value="Metalloenz_LuxS/M16"/>
</dbReference>
<feature type="non-terminal residue" evidence="1">
    <location>
        <position position="1"/>
    </location>
</feature>
<dbReference type="AlphaFoldDB" id="A0A2H0ECZ7"/>